<proteinExistence type="inferred from homology"/>
<dbReference type="eggNOG" id="arCOG03215">
    <property type="taxonomic scope" value="Archaea"/>
</dbReference>
<dbReference type="InterPro" id="IPR019215">
    <property type="entry name" value="DUF2115"/>
</dbReference>
<dbReference type="NCBIfam" id="NF002179">
    <property type="entry name" value="PRK01022.2-2"/>
    <property type="match status" value="1"/>
</dbReference>
<keyword evidence="3" id="KW-1185">Reference proteome</keyword>
<dbReference type="PATRIC" id="fig|634498.28.peg.1247"/>
<dbReference type="HAMAP" id="MF_00763">
    <property type="entry name" value="UPF0305"/>
    <property type="match status" value="1"/>
</dbReference>
<evidence type="ECO:0000313" key="3">
    <source>
        <dbReference type="Proteomes" id="UP000008680"/>
    </source>
</evidence>
<dbReference type="Proteomes" id="UP000008680">
    <property type="component" value="Chromosome"/>
</dbReference>
<evidence type="ECO:0000256" key="1">
    <source>
        <dbReference type="HAMAP-Rule" id="MF_00763"/>
    </source>
</evidence>
<organism evidence="2 3">
    <name type="scientific">Methanobrevibacter ruminantium (strain ATCC 35063 / DSM 1093 / JCM 13430 / OCM 146 / M1)</name>
    <name type="common">Methanobacterium ruminantium</name>
    <dbReference type="NCBI Taxonomy" id="634498"/>
    <lineage>
        <taxon>Archaea</taxon>
        <taxon>Methanobacteriati</taxon>
        <taxon>Methanobacteriota</taxon>
        <taxon>Methanomada group</taxon>
        <taxon>Methanobacteria</taxon>
        <taxon>Methanobacteriales</taxon>
        <taxon>Methanobacteriaceae</taxon>
        <taxon>Methanobrevibacter</taxon>
    </lineage>
</organism>
<dbReference type="AlphaFoldDB" id="D3E3I4"/>
<protein>
    <recommendedName>
        <fullName evidence="1">UPF0305 protein mru_1245</fullName>
    </recommendedName>
</protein>
<accession>D3E3I4</accession>
<gene>
    <name evidence="2" type="ordered locus">mru_1245</name>
</gene>
<dbReference type="EMBL" id="CP001719">
    <property type="protein sequence ID" value="ADC47095.1"/>
    <property type="molecule type" value="Genomic_DNA"/>
</dbReference>
<dbReference type="Pfam" id="PF09888">
    <property type="entry name" value="DUF2115"/>
    <property type="match status" value="1"/>
</dbReference>
<sequence length="179" mass="20533">MNLCMTTLRMSLAEKRQHLSKLFLEVLKEHSGTISVYDLMSVTAELREDTKYVQDKYREETNAVYVKYFLGRIKNIRDDNNQYDGSIDKDDFIESVATLKSYQEGESKTSKTKFPLIYAIVSLYTTYILEEPIHPVGTPFPGSLKVTQKNGVFYCPVKEANLESPNAVCKMCIAEQLEF</sequence>
<reference evidence="2 3" key="1">
    <citation type="journal article" date="2010" name="PLoS ONE">
        <title>The genome sequence of the rumen methanogen Methanobrevibacter ruminantium reveals new possibilities for controlling ruminant methane emissions.</title>
        <authorList>
            <person name="Leahy S.C."/>
            <person name="Kelly W.J."/>
            <person name="Altermann E."/>
            <person name="Ronimus R.S."/>
            <person name="Yeoman C.J."/>
            <person name="Pacheco D.M."/>
            <person name="Li D."/>
            <person name="Kong Z."/>
            <person name="McTavish S."/>
            <person name="Sang C."/>
            <person name="Lambie S.C."/>
            <person name="Janssen P.H."/>
            <person name="Dey D."/>
            <person name="Attwood G.T."/>
        </authorList>
    </citation>
    <scope>NUCLEOTIDE SEQUENCE [LARGE SCALE GENOMIC DNA]</scope>
    <source>
        <strain evidence="3">ATCC 35063 / DSM 1093 / JCM 13430 / OCM 146 / M1</strain>
    </source>
</reference>
<comment type="similarity">
    <text evidence="1">Belongs to the UPF0305 family.</text>
</comment>
<name>D3E3I4_METRM</name>
<dbReference type="KEGG" id="mru:mru_1245"/>
<evidence type="ECO:0000313" key="2">
    <source>
        <dbReference type="EMBL" id="ADC47095.1"/>
    </source>
</evidence>
<dbReference type="HOGENOM" id="CLU_089549_1_0_2"/>
<dbReference type="STRING" id="634498.mru_1245"/>